<accession>A0ABW4E1G8</accession>
<dbReference type="CDD" id="cd05466">
    <property type="entry name" value="PBP2_LTTR_substrate"/>
    <property type="match status" value="1"/>
</dbReference>
<keyword evidence="2" id="KW-0805">Transcription regulation</keyword>
<evidence type="ECO:0000259" key="5">
    <source>
        <dbReference type="PROSITE" id="PS50931"/>
    </source>
</evidence>
<dbReference type="PROSITE" id="PS50931">
    <property type="entry name" value="HTH_LYSR"/>
    <property type="match status" value="1"/>
</dbReference>
<evidence type="ECO:0000256" key="3">
    <source>
        <dbReference type="ARBA" id="ARBA00023125"/>
    </source>
</evidence>
<comment type="caution">
    <text evidence="6">The sequence shown here is derived from an EMBL/GenBank/DDBJ whole genome shotgun (WGS) entry which is preliminary data.</text>
</comment>
<keyword evidence="3" id="KW-0238">DNA-binding</keyword>
<reference evidence="7" key="1">
    <citation type="journal article" date="2019" name="Int. J. Syst. Evol. Microbiol.">
        <title>The Global Catalogue of Microorganisms (GCM) 10K type strain sequencing project: providing services to taxonomists for standard genome sequencing and annotation.</title>
        <authorList>
            <consortium name="The Broad Institute Genomics Platform"/>
            <consortium name="The Broad Institute Genome Sequencing Center for Infectious Disease"/>
            <person name="Wu L."/>
            <person name="Ma J."/>
        </authorList>
    </citation>
    <scope>NUCLEOTIDE SEQUENCE [LARGE SCALE GENOMIC DNA]</scope>
    <source>
        <strain evidence="7">CCM 8903</strain>
    </source>
</reference>
<name>A0ABW4E1G8_9LACO</name>
<dbReference type="SUPFAM" id="SSF53850">
    <property type="entry name" value="Periplasmic binding protein-like II"/>
    <property type="match status" value="1"/>
</dbReference>
<dbReference type="RefSeq" id="WP_125752054.1">
    <property type="nucleotide sequence ID" value="NZ_JBHTON010000002.1"/>
</dbReference>
<dbReference type="InterPro" id="IPR050950">
    <property type="entry name" value="HTH-type_LysR_regulators"/>
</dbReference>
<dbReference type="InterPro" id="IPR036388">
    <property type="entry name" value="WH-like_DNA-bd_sf"/>
</dbReference>
<feature type="domain" description="HTH lysR-type" evidence="5">
    <location>
        <begin position="5"/>
        <end position="62"/>
    </location>
</feature>
<dbReference type="Proteomes" id="UP001597252">
    <property type="component" value="Unassembled WGS sequence"/>
</dbReference>
<dbReference type="PANTHER" id="PTHR30419:SF8">
    <property type="entry name" value="NITROGEN ASSIMILATION TRANSCRIPTIONAL ACTIVATOR-RELATED"/>
    <property type="match status" value="1"/>
</dbReference>
<evidence type="ECO:0000313" key="6">
    <source>
        <dbReference type="EMBL" id="MFD1483772.1"/>
    </source>
</evidence>
<protein>
    <submittedName>
        <fullName evidence="6">LysR family transcriptional regulator</fullName>
    </submittedName>
</protein>
<gene>
    <name evidence="6" type="ORF">ACFQ5J_00735</name>
</gene>
<dbReference type="Pfam" id="PF03466">
    <property type="entry name" value="LysR_substrate"/>
    <property type="match status" value="1"/>
</dbReference>
<dbReference type="InterPro" id="IPR005119">
    <property type="entry name" value="LysR_subst-bd"/>
</dbReference>
<dbReference type="Gene3D" id="1.10.10.10">
    <property type="entry name" value="Winged helix-like DNA-binding domain superfamily/Winged helix DNA-binding domain"/>
    <property type="match status" value="1"/>
</dbReference>
<keyword evidence="4" id="KW-0804">Transcription</keyword>
<organism evidence="6 7">
    <name type="scientific">Lacticaseibacillus baoqingensis</name>
    <dbReference type="NCBI Taxonomy" id="2486013"/>
    <lineage>
        <taxon>Bacteria</taxon>
        <taxon>Bacillati</taxon>
        <taxon>Bacillota</taxon>
        <taxon>Bacilli</taxon>
        <taxon>Lactobacillales</taxon>
        <taxon>Lactobacillaceae</taxon>
        <taxon>Lacticaseibacillus</taxon>
    </lineage>
</organism>
<dbReference type="PANTHER" id="PTHR30419">
    <property type="entry name" value="HTH-TYPE TRANSCRIPTIONAL REGULATOR YBHD"/>
    <property type="match status" value="1"/>
</dbReference>
<evidence type="ECO:0000256" key="1">
    <source>
        <dbReference type="ARBA" id="ARBA00009437"/>
    </source>
</evidence>
<dbReference type="Pfam" id="PF00126">
    <property type="entry name" value="HTH_1"/>
    <property type="match status" value="1"/>
</dbReference>
<evidence type="ECO:0000256" key="4">
    <source>
        <dbReference type="ARBA" id="ARBA00023163"/>
    </source>
</evidence>
<dbReference type="EMBL" id="JBHTON010000002">
    <property type="protein sequence ID" value="MFD1483772.1"/>
    <property type="molecule type" value="Genomic_DNA"/>
</dbReference>
<dbReference type="InterPro" id="IPR036390">
    <property type="entry name" value="WH_DNA-bd_sf"/>
</dbReference>
<evidence type="ECO:0000313" key="7">
    <source>
        <dbReference type="Proteomes" id="UP001597252"/>
    </source>
</evidence>
<keyword evidence="7" id="KW-1185">Reference proteome</keyword>
<comment type="similarity">
    <text evidence="1">Belongs to the LysR transcriptional regulatory family.</text>
</comment>
<proteinExistence type="inferred from homology"/>
<dbReference type="Gene3D" id="3.40.190.290">
    <property type="match status" value="1"/>
</dbReference>
<evidence type="ECO:0000256" key="2">
    <source>
        <dbReference type="ARBA" id="ARBA00023015"/>
    </source>
</evidence>
<dbReference type="SUPFAM" id="SSF46785">
    <property type="entry name" value="Winged helix' DNA-binding domain"/>
    <property type="match status" value="1"/>
</dbReference>
<dbReference type="InterPro" id="IPR000847">
    <property type="entry name" value="LysR_HTH_N"/>
</dbReference>
<sequence>MALDRETQLIQILESLARTGNISQTASELALSQPTVSKLLRTQEKAYGVDFVDRSTHPLKLTYAGEYYLSKIRGIAQAYQTLSNNLTTYAADAHGRITLGINPSLAQVILPQILPQYHLRYPQIEVQLRERDSLSLQQSVQNGDLDLYIGVTPAYNAALAYQHLYSDTGALVLPERLAPQTLPSGPVVDISPLVNGKDFISETPDSDFQRTVDGYLTKYNITPNVVLQTANLTTACVLATAGLGATIIPLSMPTHYLQDTAVTTLPLAASVFQTEVEIAYHQERQLNTHVQAFIDMAIATFEDNATT</sequence>